<evidence type="ECO:0000259" key="2">
    <source>
        <dbReference type="Pfam" id="PF02778"/>
    </source>
</evidence>
<dbReference type="Pfam" id="PF02778">
    <property type="entry name" value="tRNA_int_endo_N"/>
    <property type="match status" value="2"/>
</dbReference>
<dbReference type="InterPro" id="IPR006677">
    <property type="entry name" value="tRNA_intron_Endonuc_cat-like"/>
</dbReference>
<dbReference type="InterPro" id="IPR036167">
    <property type="entry name" value="tRNA_intron_Endo_cat-like_sf"/>
</dbReference>
<dbReference type="SUPFAM" id="SSF55267">
    <property type="entry name" value="tRNA-intron endonuclease N-terminal domain-like"/>
    <property type="match status" value="2"/>
</dbReference>
<dbReference type="SUPFAM" id="SSF53032">
    <property type="entry name" value="tRNA-intron endonuclease catalytic domain-like"/>
    <property type="match status" value="2"/>
</dbReference>
<dbReference type="PANTHER" id="PTHR21227">
    <property type="entry name" value="TRNA-SPLICING ENDONUCLEASE SUBUNIT SEN2"/>
    <property type="match status" value="1"/>
</dbReference>
<evidence type="ECO:0000313" key="3">
    <source>
        <dbReference type="EMBL" id="WOX55341.1"/>
    </source>
</evidence>
<keyword evidence="3" id="KW-0456">Lyase</keyword>
<evidence type="ECO:0000259" key="1">
    <source>
        <dbReference type="Pfam" id="PF01974"/>
    </source>
</evidence>
<feature type="domain" description="tRNA intron endonuclease catalytic" evidence="1">
    <location>
        <begin position="69"/>
        <end position="152"/>
    </location>
</feature>
<organism evidence="3 4">
    <name type="scientific">Methanoculleus palmolei</name>
    <dbReference type="NCBI Taxonomy" id="72612"/>
    <lineage>
        <taxon>Archaea</taxon>
        <taxon>Methanobacteriati</taxon>
        <taxon>Methanobacteriota</taxon>
        <taxon>Stenosarchaea group</taxon>
        <taxon>Methanomicrobia</taxon>
        <taxon>Methanomicrobiales</taxon>
        <taxon>Methanomicrobiaceae</taxon>
        <taxon>Methanoculleus</taxon>
    </lineage>
</organism>
<protein>
    <submittedName>
        <fullName evidence="3">tRNA-intron lyase</fullName>
        <ecNumber evidence="3">4.6.1.16</ecNumber>
    </submittedName>
</protein>
<dbReference type="InterPro" id="IPR006678">
    <property type="entry name" value="tRNA_intron_Endonuc_N"/>
</dbReference>
<dbReference type="EMBL" id="CP137641">
    <property type="protein sequence ID" value="WOX55341.1"/>
    <property type="molecule type" value="Genomic_DNA"/>
</dbReference>
<dbReference type="InterPro" id="IPR006676">
    <property type="entry name" value="tRNA_splic"/>
</dbReference>
<feature type="domain" description="tRNA intron endonuclease catalytic" evidence="1">
    <location>
        <begin position="250"/>
        <end position="329"/>
    </location>
</feature>
<dbReference type="InterPro" id="IPR011856">
    <property type="entry name" value="tRNA_endonuc-like_dom_sf"/>
</dbReference>
<feature type="domain" description="tRNA intron endonuclease N-terminal" evidence="2">
    <location>
        <begin position="2"/>
        <end position="53"/>
    </location>
</feature>
<proteinExistence type="predicted"/>
<dbReference type="Proteomes" id="UP001626603">
    <property type="component" value="Chromosome"/>
</dbReference>
<keyword evidence="4" id="KW-1185">Reference proteome</keyword>
<dbReference type="CDD" id="cd22363">
    <property type="entry name" value="tRNA-intron_lyase_C"/>
    <property type="match status" value="2"/>
</dbReference>
<accession>A0ABD8A736</accession>
<dbReference type="InterPro" id="IPR036740">
    <property type="entry name" value="tRNA_intron_Endonuc_N_sf"/>
</dbReference>
<gene>
    <name evidence="3" type="primary">endA</name>
    <name evidence="3" type="ORF">R6Y95_07680</name>
</gene>
<dbReference type="Gene3D" id="3.40.1350.10">
    <property type="match status" value="1"/>
</dbReference>
<dbReference type="Gene3D" id="3.40.1350.150">
    <property type="match status" value="1"/>
</dbReference>
<reference evidence="3 4" key="1">
    <citation type="submission" date="2023-10" db="EMBL/GenBank/DDBJ databases">
        <title>The complete genome sequence of Methanoculleus palmolei DSM 4273.</title>
        <authorList>
            <person name="Lai S.-J."/>
            <person name="You Y.-T."/>
            <person name="Chen S.-C."/>
        </authorList>
    </citation>
    <scope>NUCLEOTIDE SEQUENCE [LARGE SCALE GENOMIC DNA]</scope>
    <source>
        <strain evidence="3 4">DSM 4273</strain>
    </source>
</reference>
<dbReference type="Gene3D" id="3.40.1170.20">
    <property type="entry name" value="tRNA intron endonuclease, N-terminal domain"/>
    <property type="match status" value="1"/>
</dbReference>
<dbReference type="Pfam" id="PF01974">
    <property type="entry name" value="tRNA_int_endo"/>
    <property type="match status" value="2"/>
</dbReference>
<sequence length="337" mass="38755">MSAIFDGTWVRLGSEGRTLYEQGGYGRLEGDGLRLSPEEALYLIERDKIDVKDFDFDALLGLFAGQPNFIRRYLVYRDIRERGYVIQPGPHDFRVFRRGHRPGVGRSQYLIRVLSERDLVDFDRLGEDVLAAVNMRKQYLLAVVDDEDELTYYEVRVQDLPRVGEPAGCSMPPVEASLFGTYALAHLPPGTPLEEDWYGKRLDSRRLLLRPVESIYLMRRHCLAVTRDGEPMTAEQFLDSVAEKDVEIREKERVFSDLRGRGYIPRTGYKFGHHFRVYSGKKPHSEMLVHAVPSGTTLPMSAVSRSVRLAHSVKKKMLFACIYTTDIRYVEFARIKL</sequence>
<name>A0ABD8A736_9EURY</name>
<dbReference type="GO" id="GO:0000213">
    <property type="term" value="F:tRNA-intron lyase activity"/>
    <property type="evidence" value="ECO:0007669"/>
    <property type="project" value="UniProtKB-EC"/>
</dbReference>
<feature type="domain" description="tRNA intron endonuclease N-terminal" evidence="2">
    <location>
        <begin position="194"/>
        <end position="238"/>
    </location>
</feature>
<dbReference type="AlphaFoldDB" id="A0ABD8A736"/>
<dbReference type="EC" id="4.6.1.16" evidence="3"/>
<dbReference type="NCBIfam" id="NF006796">
    <property type="entry name" value="PRK09300.1-4"/>
    <property type="match status" value="1"/>
</dbReference>
<dbReference type="NCBIfam" id="TIGR00324">
    <property type="entry name" value="endA"/>
    <property type="match status" value="2"/>
</dbReference>
<dbReference type="PANTHER" id="PTHR21227:SF0">
    <property type="entry name" value="TRNA-SPLICING ENDONUCLEASE SUBUNIT SEN2"/>
    <property type="match status" value="1"/>
</dbReference>
<evidence type="ECO:0000313" key="4">
    <source>
        <dbReference type="Proteomes" id="UP001626603"/>
    </source>
</evidence>